<keyword evidence="1" id="KW-0472">Membrane</keyword>
<evidence type="ECO:0000256" key="1">
    <source>
        <dbReference type="SAM" id="Phobius"/>
    </source>
</evidence>
<feature type="transmembrane region" description="Helical" evidence="1">
    <location>
        <begin position="12"/>
        <end position="34"/>
    </location>
</feature>
<keyword evidence="3" id="KW-1185">Reference proteome</keyword>
<comment type="caution">
    <text evidence="2">The sequence shown here is derived from an EMBL/GenBank/DDBJ whole genome shotgun (WGS) entry which is preliminary data.</text>
</comment>
<dbReference type="EMBL" id="AMZY02000011">
    <property type="protein sequence ID" value="EMS32852.1"/>
    <property type="molecule type" value="Genomic_DNA"/>
</dbReference>
<accession>M7XWJ7</accession>
<gene>
    <name evidence="2" type="ORF">C943_00858</name>
</gene>
<name>M7XWJ7_9BACT</name>
<proteinExistence type="predicted"/>
<keyword evidence="1" id="KW-0812">Transmembrane</keyword>
<keyword evidence="1" id="KW-1133">Transmembrane helix</keyword>
<sequence>MRHIQGLEKASIIYPHLSTFIHIGQIQAYIYLIFNVLTFIKKSQIVDNTLQISKLELSS</sequence>
<protein>
    <submittedName>
        <fullName evidence="2">Uncharacterized protein</fullName>
    </submittedName>
</protein>
<dbReference type="STRING" id="1239962.C943_00858"/>
<evidence type="ECO:0000313" key="3">
    <source>
        <dbReference type="Proteomes" id="UP000010953"/>
    </source>
</evidence>
<dbReference type="InParanoid" id="M7XWJ7"/>
<organism evidence="2 3">
    <name type="scientific">Mariniradius saccharolyticus AK6</name>
    <dbReference type="NCBI Taxonomy" id="1239962"/>
    <lineage>
        <taxon>Bacteria</taxon>
        <taxon>Pseudomonadati</taxon>
        <taxon>Bacteroidota</taxon>
        <taxon>Cytophagia</taxon>
        <taxon>Cytophagales</taxon>
        <taxon>Cyclobacteriaceae</taxon>
        <taxon>Mariniradius</taxon>
    </lineage>
</organism>
<dbReference type="Proteomes" id="UP000010953">
    <property type="component" value="Unassembled WGS sequence"/>
</dbReference>
<dbReference type="AlphaFoldDB" id="M7XWJ7"/>
<reference evidence="2" key="1">
    <citation type="submission" date="2013-01" db="EMBL/GenBank/DDBJ databases">
        <title>Genome assembly of Mariniradius saccharolyticus AK6.</title>
        <authorList>
            <person name="Vaidya B."/>
            <person name="Khatri I."/>
            <person name="Tanuku N.R.S."/>
            <person name="Subramanian S."/>
            <person name="Pinnaka A."/>
        </authorList>
    </citation>
    <scope>NUCLEOTIDE SEQUENCE [LARGE SCALE GENOMIC DNA]</scope>
    <source>
        <strain evidence="2">AK6</strain>
    </source>
</reference>
<evidence type="ECO:0000313" key="2">
    <source>
        <dbReference type="EMBL" id="EMS32852.1"/>
    </source>
</evidence>